<evidence type="ECO:0000313" key="1">
    <source>
        <dbReference type="EMBL" id="TKA06417.1"/>
    </source>
</evidence>
<dbReference type="InterPro" id="IPR023393">
    <property type="entry name" value="START-like_dom_sf"/>
</dbReference>
<comment type="caution">
    <text evidence="1">The sequence shown here is derived from an EMBL/GenBank/DDBJ whole genome shotgun (WGS) entry which is preliminary data.</text>
</comment>
<dbReference type="Proteomes" id="UP000305778">
    <property type="component" value="Unassembled WGS sequence"/>
</dbReference>
<sequence>MAFGTLQGTRPTFTITPVDGDASELQFRHHGLTTELDCIEQCTRGWDHFLASLREYVEVGRGMPRGSDADKARRM</sequence>
<evidence type="ECO:0000313" key="2">
    <source>
        <dbReference type="Proteomes" id="UP000305778"/>
    </source>
</evidence>
<protein>
    <recommendedName>
        <fullName evidence="3">SRPBCC domain-containing protein</fullName>
    </recommendedName>
</protein>
<organism evidence="1 2">
    <name type="scientific">Actinacidiphila oryziradicis</name>
    <dbReference type="NCBI Taxonomy" id="2571141"/>
    <lineage>
        <taxon>Bacteria</taxon>
        <taxon>Bacillati</taxon>
        <taxon>Actinomycetota</taxon>
        <taxon>Actinomycetes</taxon>
        <taxon>Kitasatosporales</taxon>
        <taxon>Streptomycetaceae</taxon>
        <taxon>Actinacidiphila</taxon>
    </lineage>
</organism>
<dbReference type="Gene3D" id="3.30.530.20">
    <property type="match status" value="1"/>
</dbReference>
<accession>A0A4U0SE16</accession>
<dbReference type="OrthoDB" id="287565at2"/>
<keyword evidence="2" id="KW-1185">Reference proteome</keyword>
<evidence type="ECO:0008006" key="3">
    <source>
        <dbReference type="Google" id="ProtNLM"/>
    </source>
</evidence>
<name>A0A4U0SE16_9ACTN</name>
<dbReference type="AlphaFoldDB" id="A0A4U0SE16"/>
<reference evidence="1 2" key="1">
    <citation type="submission" date="2019-04" db="EMBL/GenBank/DDBJ databases">
        <title>Streptomyces oryziradicis sp. nov., a novel actinomycete isolated from rhizosphere soil of rice (Oryza sativa L.).</title>
        <authorList>
            <person name="Li C."/>
        </authorList>
    </citation>
    <scope>NUCLEOTIDE SEQUENCE [LARGE SCALE GENOMIC DNA]</scope>
    <source>
        <strain evidence="1 2">NEAU-C40</strain>
    </source>
</reference>
<gene>
    <name evidence="1" type="ORF">FCI23_32125</name>
</gene>
<dbReference type="RefSeq" id="WP_136727540.1">
    <property type="nucleotide sequence ID" value="NZ_SUMC01000039.1"/>
</dbReference>
<dbReference type="EMBL" id="SUMC01000039">
    <property type="protein sequence ID" value="TKA06417.1"/>
    <property type="molecule type" value="Genomic_DNA"/>
</dbReference>
<proteinExistence type="predicted"/>
<dbReference type="SUPFAM" id="SSF55961">
    <property type="entry name" value="Bet v1-like"/>
    <property type="match status" value="1"/>
</dbReference>